<keyword evidence="6" id="KW-1185">Reference proteome</keyword>
<comment type="similarity">
    <text evidence="1">Belongs to the AAA ATPase family.</text>
</comment>
<evidence type="ECO:0000313" key="5">
    <source>
        <dbReference type="EMBL" id="RUS35368.1"/>
    </source>
</evidence>
<evidence type="ECO:0000259" key="4">
    <source>
        <dbReference type="Pfam" id="PF00004"/>
    </source>
</evidence>
<dbReference type="Gene3D" id="3.40.50.300">
    <property type="entry name" value="P-loop containing nucleotide triphosphate hydrolases"/>
    <property type="match status" value="1"/>
</dbReference>
<keyword evidence="3" id="KW-0067">ATP-binding</keyword>
<feature type="domain" description="ATPase AAA-type core" evidence="4">
    <location>
        <begin position="146"/>
        <end position="283"/>
    </location>
</feature>
<evidence type="ECO:0000256" key="2">
    <source>
        <dbReference type="ARBA" id="ARBA00022741"/>
    </source>
</evidence>
<dbReference type="GO" id="GO:0016887">
    <property type="term" value="F:ATP hydrolysis activity"/>
    <property type="evidence" value="ECO:0007669"/>
    <property type="project" value="InterPro"/>
</dbReference>
<dbReference type="Pfam" id="PF00004">
    <property type="entry name" value="AAA"/>
    <property type="match status" value="1"/>
</dbReference>
<gene>
    <name evidence="5" type="ORF">BC938DRAFT_471651</name>
</gene>
<evidence type="ECO:0000313" key="6">
    <source>
        <dbReference type="Proteomes" id="UP000274822"/>
    </source>
</evidence>
<protein>
    <recommendedName>
        <fullName evidence="4">ATPase AAA-type core domain-containing protein</fullName>
    </recommendedName>
</protein>
<name>A0A433R013_9FUNG</name>
<comment type="caution">
    <text evidence="5">The sequence shown here is derived from an EMBL/GenBank/DDBJ whole genome shotgun (WGS) entry which is preliminary data.</text>
</comment>
<dbReference type="PANTHER" id="PTHR23077">
    <property type="entry name" value="AAA-FAMILY ATPASE"/>
    <property type="match status" value="1"/>
</dbReference>
<dbReference type="InterPro" id="IPR027417">
    <property type="entry name" value="P-loop_NTPase"/>
</dbReference>
<dbReference type="PANTHER" id="PTHR23077:SF171">
    <property type="entry name" value="NUCLEAR VALOSIN-CONTAINING PROTEIN-LIKE"/>
    <property type="match status" value="1"/>
</dbReference>
<accession>A0A433R013</accession>
<dbReference type="SUPFAM" id="SSF52540">
    <property type="entry name" value="P-loop containing nucleoside triphosphate hydrolases"/>
    <property type="match status" value="1"/>
</dbReference>
<dbReference type="Proteomes" id="UP000274822">
    <property type="component" value="Unassembled WGS sequence"/>
</dbReference>
<evidence type="ECO:0000256" key="1">
    <source>
        <dbReference type="ARBA" id="ARBA00006914"/>
    </source>
</evidence>
<proteinExistence type="inferred from homology"/>
<dbReference type="InterPro" id="IPR003959">
    <property type="entry name" value="ATPase_AAA_core"/>
</dbReference>
<reference evidence="5 6" key="1">
    <citation type="journal article" date="2018" name="New Phytol.">
        <title>Phylogenomics of Endogonaceae and evolution of mycorrhizas within Mucoromycota.</title>
        <authorList>
            <person name="Chang Y."/>
            <person name="Desiro A."/>
            <person name="Na H."/>
            <person name="Sandor L."/>
            <person name="Lipzen A."/>
            <person name="Clum A."/>
            <person name="Barry K."/>
            <person name="Grigoriev I.V."/>
            <person name="Martin F.M."/>
            <person name="Stajich J.E."/>
            <person name="Smith M.E."/>
            <person name="Bonito G."/>
            <person name="Spatafora J.W."/>
        </authorList>
    </citation>
    <scope>NUCLEOTIDE SEQUENCE [LARGE SCALE GENOMIC DNA]</scope>
    <source>
        <strain evidence="5 6">AD002</strain>
    </source>
</reference>
<dbReference type="AlphaFoldDB" id="A0A433R013"/>
<sequence length="295" mass="32052">MPPIPHVEPATVQVTMVSGAIWIPPSSVTTDPRYAVLLRGLPNYQDLLLRKLGGVLIAVGSVFELTVIGNRCAFRIESINDCRDIVACVNRTLTRIVILPGAVPIERTPTGGIDVLVKNLTQLIVDSYSNANAHCILNIPPIKTALIHGAAGIGKATLVKNRAFNRTVCLTLGCNLHALSISTVLTVKDQVDEEAFGTIDPVKMIFDRAKISAPSVIMIKDLDLLCRDSTVDSTVKSSVIKILLKEIDGLGSNEKVFLIGISRNRSKLPEILRKPELFQYDLPVPVPSRLTLHIS</sequence>
<organism evidence="5 6">
    <name type="scientific">Jimgerdemannia flammicorona</name>
    <dbReference type="NCBI Taxonomy" id="994334"/>
    <lineage>
        <taxon>Eukaryota</taxon>
        <taxon>Fungi</taxon>
        <taxon>Fungi incertae sedis</taxon>
        <taxon>Mucoromycota</taxon>
        <taxon>Mucoromycotina</taxon>
        <taxon>Endogonomycetes</taxon>
        <taxon>Endogonales</taxon>
        <taxon>Endogonaceae</taxon>
        <taxon>Jimgerdemannia</taxon>
    </lineage>
</organism>
<dbReference type="InterPro" id="IPR050168">
    <property type="entry name" value="AAA_ATPase_domain"/>
</dbReference>
<evidence type="ECO:0000256" key="3">
    <source>
        <dbReference type="ARBA" id="ARBA00022840"/>
    </source>
</evidence>
<dbReference type="GO" id="GO:0005524">
    <property type="term" value="F:ATP binding"/>
    <property type="evidence" value="ECO:0007669"/>
    <property type="project" value="UniProtKB-KW"/>
</dbReference>
<keyword evidence="2" id="KW-0547">Nucleotide-binding</keyword>
<dbReference type="EMBL" id="RBNJ01000120">
    <property type="protein sequence ID" value="RUS35368.1"/>
    <property type="molecule type" value="Genomic_DNA"/>
</dbReference>